<keyword evidence="1" id="KW-0378">Hydrolase</keyword>
<accession>A0AAD5S0L1</accession>
<evidence type="ECO:0000313" key="3">
    <source>
        <dbReference type="EMBL" id="KAJ3032707.1"/>
    </source>
</evidence>
<organism evidence="3 4">
    <name type="scientific">Rhizophlyctis rosea</name>
    <dbReference type="NCBI Taxonomy" id="64517"/>
    <lineage>
        <taxon>Eukaryota</taxon>
        <taxon>Fungi</taxon>
        <taxon>Fungi incertae sedis</taxon>
        <taxon>Chytridiomycota</taxon>
        <taxon>Chytridiomycota incertae sedis</taxon>
        <taxon>Chytridiomycetes</taxon>
        <taxon>Rhizophlyctidales</taxon>
        <taxon>Rhizophlyctidaceae</taxon>
        <taxon>Rhizophlyctis</taxon>
    </lineage>
</organism>
<reference evidence="3" key="1">
    <citation type="submission" date="2020-05" db="EMBL/GenBank/DDBJ databases">
        <title>Phylogenomic resolution of chytrid fungi.</title>
        <authorList>
            <person name="Stajich J.E."/>
            <person name="Amses K."/>
            <person name="Simmons R."/>
            <person name="Seto K."/>
            <person name="Myers J."/>
            <person name="Bonds A."/>
            <person name="Quandt C.A."/>
            <person name="Barry K."/>
            <person name="Liu P."/>
            <person name="Grigoriev I."/>
            <person name="Longcore J.E."/>
            <person name="James T.Y."/>
        </authorList>
    </citation>
    <scope>NUCLEOTIDE SEQUENCE</scope>
    <source>
        <strain evidence="3">JEL0318</strain>
    </source>
</reference>
<name>A0AAD5S0L1_9FUNG</name>
<dbReference type="PANTHER" id="PTHR35372">
    <property type="entry name" value="ATP BINDING PROTEIN-RELATED"/>
    <property type="match status" value="1"/>
</dbReference>
<protein>
    <recommendedName>
        <fullName evidence="2">Bacteriophage/plasmid primase P4 C-terminal domain-containing protein</fullName>
    </recommendedName>
</protein>
<dbReference type="Proteomes" id="UP001212841">
    <property type="component" value="Unassembled WGS sequence"/>
</dbReference>
<sequence>MDVQYFPVDTKSQPTYLALKEWANDQNLEVLLKCASLDSELKKLLKKYKTLRNGPNVFQVEYCFSKHAYNESGRLYARNGCGLQMFPKWVRSFLSGEYYIDVDQRKSLPTILKGVFEEYEIQNDVLDDILAEKKSYEKKALFKALLDGEKPSDKDLLLLWEDIYNRLVPELKEAHYFSDLWKHCKASKNKVISAKRDASFFALCMQTKECRILLAEKKIMEDEGFLVDSLQFDGFLVRKQPELEVTESVLTQCAEKTKEIAKYFVSLSTKAFKDFQKKLEELQIATRAAAVASIDPKNEYSRLMMGKTNHLDVAKMLNLKLDGTVVFDGKDFWAFQEQWRPVQPVHIRKELLKHVNKDVEKMFKLDLSDDDSKHLEDLLDKLKTNKFVSDTVSMVQTITYDEKFLKKLDSDPMLLGAANGYIDIRTGKLHPHSKDVLISKSVGYDFFDDKHPFDKSLKEQWDDAVKKFFPKKDERRFAQTYMGYCLRGDHPEKEFAIFKDKQDGNCGKSKFLQGCMGAMGTYAKKGQPNNILKSTGPRNQSGHNAHIFANEGYRCAAYEELPEEELDTKGFKDETGGNSKLTGRRVNGKFDETVACTWKSILVFNDKC</sequence>
<dbReference type="Pfam" id="PF08706">
    <property type="entry name" value="D5_N"/>
    <property type="match status" value="1"/>
</dbReference>
<dbReference type="InterPro" id="IPR014818">
    <property type="entry name" value="Phage/plasmid_primase_P4_C"/>
</dbReference>
<evidence type="ECO:0000256" key="1">
    <source>
        <dbReference type="ARBA" id="ARBA00022801"/>
    </source>
</evidence>
<proteinExistence type="predicted"/>
<dbReference type="PANTHER" id="PTHR35372:SF2">
    <property type="entry name" value="SF3 HELICASE DOMAIN-CONTAINING PROTEIN"/>
    <property type="match status" value="1"/>
</dbReference>
<dbReference type="SMART" id="SM00885">
    <property type="entry name" value="D5_N"/>
    <property type="match status" value="1"/>
</dbReference>
<dbReference type="AlphaFoldDB" id="A0AAD5S0L1"/>
<feature type="domain" description="Bacteriophage/plasmid primase P4 C-terminal" evidence="2">
    <location>
        <begin position="314"/>
        <end position="462"/>
    </location>
</feature>
<gene>
    <name evidence="3" type="ORF">HK097_005147</name>
</gene>
<dbReference type="GO" id="GO:0016787">
    <property type="term" value="F:hydrolase activity"/>
    <property type="evidence" value="ECO:0007669"/>
    <property type="project" value="UniProtKB-KW"/>
</dbReference>
<evidence type="ECO:0000313" key="4">
    <source>
        <dbReference type="Proteomes" id="UP001212841"/>
    </source>
</evidence>
<dbReference type="InterPro" id="IPR051620">
    <property type="entry name" value="ORF904-like_C"/>
</dbReference>
<evidence type="ECO:0000259" key="2">
    <source>
        <dbReference type="SMART" id="SM00885"/>
    </source>
</evidence>
<dbReference type="EMBL" id="JADGJD010002411">
    <property type="protein sequence ID" value="KAJ3032707.1"/>
    <property type="molecule type" value="Genomic_DNA"/>
</dbReference>
<comment type="caution">
    <text evidence="3">The sequence shown here is derived from an EMBL/GenBank/DDBJ whole genome shotgun (WGS) entry which is preliminary data.</text>
</comment>
<keyword evidence="4" id="KW-1185">Reference proteome</keyword>